<accession>A0A6S6U7I9</accession>
<dbReference type="InterPro" id="IPR021274">
    <property type="entry name" value="DUF2853"/>
</dbReference>
<sequence>MSKFDEKVAAYKANMEKLGIAYDADKLVICTKACGPSIYNKDGETVSGSDQTELDRVKNNYLIKKLGLTESDDLDGIINHAIETMGKSNRNKYRAIFYYICSEKVGKFPA</sequence>
<dbReference type="EMBL" id="CACVAQ010000409">
    <property type="protein sequence ID" value="CAA6827739.1"/>
    <property type="molecule type" value="Genomic_DNA"/>
</dbReference>
<dbReference type="AlphaFoldDB" id="A0A6S6U7I9"/>
<organism evidence="1">
    <name type="scientific">uncultured Aureispira sp</name>
    <dbReference type="NCBI Taxonomy" id="1331704"/>
    <lineage>
        <taxon>Bacteria</taxon>
        <taxon>Pseudomonadati</taxon>
        <taxon>Bacteroidota</taxon>
        <taxon>Saprospiria</taxon>
        <taxon>Saprospirales</taxon>
        <taxon>Saprospiraceae</taxon>
        <taxon>Aureispira</taxon>
        <taxon>environmental samples</taxon>
    </lineage>
</organism>
<dbReference type="SUPFAM" id="SSF158587">
    <property type="entry name" value="Jann4075-like"/>
    <property type="match status" value="1"/>
</dbReference>
<evidence type="ECO:0008006" key="2">
    <source>
        <dbReference type="Google" id="ProtNLM"/>
    </source>
</evidence>
<dbReference type="Gene3D" id="1.10.238.120">
    <property type="entry name" value="Jann4075-like"/>
    <property type="match status" value="1"/>
</dbReference>
<evidence type="ECO:0000313" key="1">
    <source>
        <dbReference type="EMBL" id="CAA6827739.1"/>
    </source>
</evidence>
<dbReference type="InterPro" id="IPR023154">
    <property type="entry name" value="Jann4075-like_sf"/>
</dbReference>
<name>A0A6S6U7I9_9BACT</name>
<dbReference type="Pfam" id="PF11015">
    <property type="entry name" value="DUF2853"/>
    <property type="match status" value="1"/>
</dbReference>
<reference evidence="1" key="1">
    <citation type="submission" date="2020-01" db="EMBL/GenBank/DDBJ databases">
        <authorList>
            <person name="Meier V. D."/>
            <person name="Meier V D."/>
        </authorList>
    </citation>
    <scope>NUCLEOTIDE SEQUENCE</scope>
    <source>
        <strain evidence="1">HLG_WM_MAG_10</strain>
    </source>
</reference>
<gene>
    <name evidence="1" type="ORF">HELGO_WM53521</name>
</gene>
<proteinExistence type="predicted"/>
<protein>
    <recommendedName>
        <fullName evidence="2">DUF2853 domain-containing protein</fullName>
    </recommendedName>
</protein>